<feature type="region of interest" description="Disordered" evidence="1">
    <location>
        <begin position="153"/>
        <end position="175"/>
    </location>
</feature>
<feature type="compositionally biased region" description="Basic and acidic residues" evidence="1">
    <location>
        <begin position="2024"/>
        <end position="2038"/>
    </location>
</feature>
<feature type="region of interest" description="Disordered" evidence="1">
    <location>
        <begin position="1812"/>
        <end position="1840"/>
    </location>
</feature>
<keyword evidence="3" id="KW-1185">Reference proteome</keyword>
<gene>
    <name evidence="2" type="ORF">PoB_001820300</name>
</gene>
<sequence length="2279" mass="255039">MVVYQRAHLECAMDLPISLKENVPVRQSSVPSASLKRGHNEIDYLNLEVANENLFLKGVATWRIPSQLRRSFVDSGRGFAVVTGDLHSWRPGKPTADPIQAPYHLPWSLLHNGDCISPPGKQEPKPTTTLKDASYGCGLHGCSISYGVQSRAGNHQKSQVEAQKPDDFESLGSTQGSIGDENSCASVILMADDFRKGLAEAEKCEDFSTQAIIVSQLDLRSGHLQSTCGLERKKSENIENLVTIRSGINTPVDVIDVTTQAFQCTQHDKRRHDLKDSCPGCAESKVTDVIQQQTKGFCEYKKNKNEANSGRKFNPDAVSEIDTFSEDSSVTLCRVRALGEDHRAQFSKPNKDLRERDANLAIWRSELNGSLKEMNELNGDHNKAINKSENCEVSPTIGFDDFEMYEQEQSIANNKESSAQRFDAGDSIVSPVRTGLKSQELDVNVKPNACREQDFYLRSPTCGSVLPKEQSSAESVEHVSGTCPVCLDLGLIQPKHESLQASSINRRGSSVDGKPCLLHLQMLDHEFHREIHRFFPLRYIHKSPPLHISRDIPGISGIGCSSHSIQLIRSLGEHITVLPDHMKPISGVNAQEFQNNVVRPSDRSHAAQIDTDNIGGVHARSDDYSVIDLKSLSANQEKWIVEIYLSDSVRKILPRTVRTCVTEVDDENQVTESCESFEESDELFVHNQAAGDHKDLHLCKRIPNPIASGASKNKHVTLVCLQSGENASKTTDGIADNRYWNLQDCVADPSWMERSVLKPLGNVKDLPPLDMNDHQVEDVRKLNRMTRMFAMLSHQKGSLLARKSALLCSGDSADVDRNPENARLLPETNASHHGECARVSQEKRLKTFHDMRLHQESFHKTPYGLRGSKNLKRIKNGRRDISNCAGAQNDCEIPKSLTIPPFLGNGRDWSSASEDSVDPSCLHTPRQIHLCRKETAKQDVGMSEHEKVQGSTIKRNIKRNLQKGCMPVGSLQTRAKTTDPFKDTSCDEMSVPNRNSNRIHGKIRMSIERVTSAQSKLGVAVDRNCNKHKSGVKRQYTYTRSSKELHRKIAERKKEERKCFLVQLKRLYAHDISMRGSLSKDLLNLTPGAAEESAKEKSSSDVTSMTMGDIILYRTMSQRFNEGNTLLSTLATMAGATLRQPSPQKSILKPPPQTRLDETTGDSSSLVGDTVDVSRSSRTKGKKSTKRAGKKAKKRRENMQVKRPNAAHEKIQADGQNMRKSKQKTKNIETTAKAKGKLPAAKTLEETSGVVQDNGDFRSMATAGVTQEISSKGQAQASKASESFSSLATDIYVPAGLDSEICVIDGEESKGAASLAVNGETKVGDVTGVIQEKTAVSSDARGQETKKGMHKGSKASDENAKAESHDGKESSGPEWRSAGLVSHTKAKSLIKRPVSCDPHSKAQASSVCPYFDRKTEATSVCEYFDFERPKQRFTFGDTCCTQFPYQSLLSSPCTARGRGVPAIDNSCDQANRRAASKLEGSRVCRNWIREREVKTSLSDRCVYTTLRCGPFPNDCGQSGTGRRCKSLIDQHDQKQKMYRYTESKKFRGKKTELGDIGDHIARYCQTHEGEPKYFDAHKKFSKLEKESIEKHLKRFQKAGLLSTPHEAYFCRRTFSSGFPRYKVTMPFRCAYETMRKKEECECHSSATLTSDQQVVKDKEMKVEEKQNESIGTRCEKKEDGGNDFSQSLPAVEQTNAVVNTKAGRLAGDVEVTSTALKTKRGETSNKRYDGWGAGRGCYRENAWWSAVPTDTLYKCDLKFRPDWKMDKTSFSPGKEVEKGFVSRRKMEREATCLSEREHFWLPFSCVNAQRDHKPETPYKQPTFKPKAAATGKSKGKEKPASSICGSWFLTKPALDCVSQSSESKSLSSPPHYGSRYDYCKLSPRSGRQHQTDTDSSVSAERRKRRFKTSAMSDKEQKRRIKTSAMSDREQERRIKTSAMSDKEQERRIKTSAMSDKEQERRIKTSAMGDKEQERRIKTSAMSDKEQKKQVSFNFTHPFLWYTPCHDLLHQDLLSEYSSGSRSKAGKDAPDAKSVEAKIQKTPRVASATPRSKVTSALRFHKNKQVIRKPNLISGKQAMASPKHRRSPCVKCARLPAPKTKSGPSPSGKSATAKSSAKSKDSGSECECVCPEAYRQSDDCFPTQCEANTWDICGDFSRDACLSSFHFERKSLGLGRTQYDDLNLRIAYPRSTFWRRPLRVDYNSSNRFPRRHHQNSVLHTKSSDSFSLSLSTAERYLKAGYPTYQHKAPRFSTVQRPTYMDNFLLRSYNTDFHRPWFKAN</sequence>
<comment type="caution">
    <text evidence="2">The sequence shown here is derived from an EMBL/GenBank/DDBJ whole genome shotgun (WGS) entry which is preliminary data.</text>
</comment>
<feature type="region of interest" description="Disordered" evidence="1">
    <location>
        <begin position="1860"/>
        <end position="1984"/>
    </location>
</feature>
<feature type="compositionally biased region" description="Low complexity" evidence="1">
    <location>
        <begin position="2095"/>
        <end position="2115"/>
    </location>
</feature>
<evidence type="ECO:0000313" key="3">
    <source>
        <dbReference type="Proteomes" id="UP000735302"/>
    </source>
</evidence>
<feature type="compositionally biased region" description="Basic and acidic residues" evidence="1">
    <location>
        <begin position="1926"/>
        <end position="1984"/>
    </location>
</feature>
<reference evidence="2 3" key="1">
    <citation type="journal article" date="2021" name="Elife">
        <title>Chloroplast acquisition without the gene transfer in kleptoplastic sea slugs, Plakobranchus ocellatus.</title>
        <authorList>
            <person name="Maeda T."/>
            <person name="Takahashi S."/>
            <person name="Yoshida T."/>
            <person name="Shimamura S."/>
            <person name="Takaki Y."/>
            <person name="Nagai Y."/>
            <person name="Toyoda A."/>
            <person name="Suzuki Y."/>
            <person name="Arimoto A."/>
            <person name="Ishii H."/>
            <person name="Satoh N."/>
            <person name="Nishiyama T."/>
            <person name="Hasebe M."/>
            <person name="Maruyama T."/>
            <person name="Minagawa J."/>
            <person name="Obokata J."/>
            <person name="Shigenobu S."/>
        </authorList>
    </citation>
    <scope>NUCLEOTIDE SEQUENCE [LARGE SCALE GENOMIC DNA]</scope>
</reference>
<feature type="compositionally biased region" description="Basic and acidic residues" evidence="1">
    <location>
        <begin position="1354"/>
        <end position="1371"/>
    </location>
</feature>
<feature type="compositionally biased region" description="Basic and acidic residues" evidence="1">
    <location>
        <begin position="1654"/>
        <end position="1680"/>
    </location>
</feature>
<feature type="region of interest" description="Disordered" evidence="1">
    <location>
        <begin position="2018"/>
        <end position="2055"/>
    </location>
</feature>
<accession>A0AAV3ZAA3</accession>
<feature type="compositionally biased region" description="Basic and acidic residues" evidence="1">
    <location>
        <begin position="976"/>
        <end position="985"/>
    </location>
</feature>
<feature type="region of interest" description="Disordered" evidence="1">
    <location>
        <begin position="1138"/>
        <end position="1226"/>
    </location>
</feature>
<evidence type="ECO:0000256" key="1">
    <source>
        <dbReference type="SAM" id="MobiDB-lite"/>
    </source>
</evidence>
<dbReference type="EMBL" id="BLXT01002163">
    <property type="protein sequence ID" value="GFN91697.1"/>
    <property type="molecule type" value="Genomic_DNA"/>
</dbReference>
<feature type="region of interest" description="Disordered" evidence="1">
    <location>
        <begin position="1334"/>
        <end position="1378"/>
    </location>
</feature>
<evidence type="ECO:0000313" key="2">
    <source>
        <dbReference type="EMBL" id="GFN91697.1"/>
    </source>
</evidence>
<protein>
    <submittedName>
        <fullName evidence="2">Serine/arginine repetitive matrix protein 2-like</fullName>
    </submittedName>
</protein>
<feature type="compositionally biased region" description="Basic residues" evidence="1">
    <location>
        <begin position="1177"/>
        <end position="1196"/>
    </location>
</feature>
<feature type="region of interest" description="Disordered" evidence="1">
    <location>
        <begin position="1653"/>
        <end position="1687"/>
    </location>
</feature>
<organism evidence="2 3">
    <name type="scientific">Plakobranchus ocellatus</name>
    <dbReference type="NCBI Taxonomy" id="259542"/>
    <lineage>
        <taxon>Eukaryota</taxon>
        <taxon>Metazoa</taxon>
        <taxon>Spiralia</taxon>
        <taxon>Lophotrochozoa</taxon>
        <taxon>Mollusca</taxon>
        <taxon>Gastropoda</taxon>
        <taxon>Heterobranchia</taxon>
        <taxon>Euthyneura</taxon>
        <taxon>Panpulmonata</taxon>
        <taxon>Sacoglossa</taxon>
        <taxon>Placobranchoidea</taxon>
        <taxon>Plakobranchidae</taxon>
        <taxon>Plakobranchus</taxon>
    </lineage>
</organism>
<name>A0AAV3ZAA3_9GAST</name>
<proteinExistence type="predicted"/>
<feature type="region of interest" description="Disordered" evidence="1">
    <location>
        <begin position="2093"/>
        <end position="2123"/>
    </location>
</feature>
<dbReference type="Proteomes" id="UP000735302">
    <property type="component" value="Unassembled WGS sequence"/>
</dbReference>
<feature type="region of interest" description="Disordered" evidence="1">
    <location>
        <begin position="976"/>
        <end position="996"/>
    </location>
</feature>